<evidence type="ECO:0000313" key="3">
    <source>
        <dbReference type="Proteomes" id="UP000245728"/>
    </source>
</evidence>
<proteinExistence type="predicted"/>
<sequence length="310" mass="35622">MRRYLVLLLFLSLPIEAQQLLFEKTRTQAGYEFEYRWRDADKRQLSLAFTLPHDKFPTELLQPKAYHPKAAQRRIYMALMKHSSELDPRLASVRIQRRGRDLSWSIRTTKASAKQDIQRQLMEVRQSTMDQYLWENYYHRFESFLGQEGIKPDHMRFANESQPPLLPVSQALYQSLNTKERRPYIRLLLGWLQSIPYNPLDNRLESNGSGYLSPPAVILNNVGDCDSKTTLAGSLLATMLPKMSTVIIYLPNHALLGLKIAPLAGEKTLKLDGETYVLAEPTGPALLPIGEIGPDSERAIDTGMYHFERF</sequence>
<gene>
    <name evidence="2" type="ORF">HMF8227_00557</name>
</gene>
<dbReference type="KEGG" id="salh:HMF8227_00557"/>
<accession>A0A2S2E0B0</accession>
<evidence type="ECO:0000256" key="1">
    <source>
        <dbReference type="SAM" id="SignalP"/>
    </source>
</evidence>
<keyword evidence="1" id="KW-0732">Signal</keyword>
<organism evidence="2 3">
    <name type="scientific">Saliniradius amylolyticus</name>
    <dbReference type="NCBI Taxonomy" id="2183582"/>
    <lineage>
        <taxon>Bacteria</taxon>
        <taxon>Pseudomonadati</taxon>
        <taxon>Pseudomonadota</taxon>
        <taxon>Gammaproteobacteria</taxon>
        <taxon>Alteromonadales</taxon>
        <taxon>Alteromonadaceae</taxon>
        <taxon>Saliniradius</taxon>
    </lineage>
</organism>
<feature type="signal peptide" evidence="1">
    <location>
        <begin position="1"/>
        <end position="17"/>
    </location>
</feature>
<keyword evidence="3" id="KW-1185">Reference proteome</keyword>
<dbReference type="Proteomes" id="UP000245728">
    <property type="component" value="Chromosome"/>
</dbReference>
<reference evidence="2 3" key="1">
    <citation type="submission" date="2018-05" db="EMBL/GenBank/DDBJ databases">
        <title>Salinimonas sp. HMF8227 Genome sequencing and assembly.</title>
        <authorList>
            <person name="Kang H."/>
            <person name="Kang J."/>
            <person name="Cha I."/>
            <person name="Kim H."/>
            <person name="Joh K."/>
        </authorList>
    </citation>
    <scope>NUCLEOTIDE SEQUENCE [LARGE SCALE GENOMIC DNA]</scope>
    <source>
        <strain evidence="2 3">HMF8227</strain>
    </source>
</reference>
<evidence type="ECO:0000313" key="2">
    <source>
        <dbReference type="EMBL" id="AWL11053.1"/>
    </source>
</evidence>
<dbReference type="EMBL" id="CP029347">
    <property type="protein sequence ID" value="AWL11053.1"/>
    <property type="molecule type" value="Genomic_DNA"/>
</dbReference>
<dbReference type="OrthoDB" id="5592079at2"/>
<evidence type="ECO:0008006" key="4">
    <source>
        <dbReference type="Google" id="ProtNLM"/>
    </source>
</evidence>
<protein>
    <recommendedName>
        <fullName evidence="4">Transglutaminase-like domain-containing protein</fullName>
    </recommendedName>
</protein>
<name>A0A2S2E0B0_9ALTE</name>
<feature type="chain" id="PRO_5015627037" description="Transglutaminase-like domain-containing protein" evidence="1">
    <location>
        <begin position="18"/>
        <end position="310"/>
    </location>
</feature>
<dbReference type="AlphaFoldDB" id="A0A2S2E0B0"/>